<accession>A0A074J9L9</accession>
<evidence type="ECO:0000313" key="2">
    <source>
        <dbReference type="EMBL" id="KEO53229.1"/>
    </source>
</evidence>
<name>A0A074J9L9_9RHOB</name>
<dbReference type="eggNOG" id="COG2931">
    <property type="taxonomic scope" value="Bacteria"/>
</dbReference>
<dbReference type="SUPFAM" id="SSF51294">
    <property type="entry name" value="Hedgehog/intein (Hint) domain"/>
    <property type="match status" value="1"/>
</dbReference>
<dbReference type="InterPro" id="IPR036844">
    <property type="entry name" value="Hint_dom_sf"/>
</dbReference>
<dbReference type="InterPro" id="IPR028992">
    <property type="entry name" value="Hedgehog/Intein_dom"/>
</dbReference>
<keyword evidence="3" id="KW-1185">Reference proteome</keyword>
<dbReference type="Proteomes" id="UP000027471">
    <property type="component" value="Unassembled WGS sequence"/>
</dbReference>
<evidence type="ECO:0000313" key="3">
    <source>
        <dbReference type="Proteomes" id="UP000027471"/>
    </source>
</evidence>
<dbReference type="RefSeq" id="WP_038133034.1">
    <property type="nucleotide sequence ID" value="NZ_AUNB01000073.1"/>
</dbReference>
<comment type="caution">
    <text evidence="2">The sequence shown here is derived from an EMBL/GenBank/DDBJ whole genome shotgun (WGS) entry which is preliminary data.</text>
</comment>
<organism evidence="2 3">
    <name type="scientific">Thioclava indica</name>
    <dbReference type="NCBI Taxonomy" id="1353528"/>
    <lineage>
        <taxon>Bacteria</taxon>
        <taxon>Pseudomonadati</taxon>
        <taxon>Pseudomonadota</taxon>
        <taxon>Alphaproteobacteria</taxon>
        <taxon>Rhodobacterales</taxon>
        <taxon>Paracoccaceae</taxon>
        <taxon>Thioclava</taxon>
    </lineage>
</organism>
<protein>
    <recommendedName>
        <fullName evidence="1">Hedgehog/Intein (Hint) domain-containing protein</fullName>
    </recommendedName>
</protein>
<reference evidence="2 3" key="1">
    <citation type="journal article" date="2015" name="Antonie Van Leeuwenhoek">
        <title>Thioclava indica sp. nov., isolated from surface seawater of the Indian Ocean.</title>
        <authorList>
            <person name="Liu Y."/>
            <person name="Lai Q."/>
            <person name="Du J."/>
            <person name="Xu H."/>
            <person name="Jiang L."/>
            <person name="Shao Z."/>
        </authorList>
    </citation>
    <scope>NUCLEOTIDE SEQUENCE [LARGE SCALE GENOMIC DNA]</scope>
    <source>
        <strain evidence="2 3">DT23-4</strain>
    </source>
</reference>
<gene>
    <name evidence="2" type="ORF">DT23_07735</name>
</gene>
<feature type="domain" description="Hedgehog/Intein (Hint)" evidence="1">
    <location>
        <begin position="175"/>
        <end position="312"/>
    </location>
</feature>
<proteinExistence type="predicted"/>
<dbReference type="AlphaFoldDB" id="A0A074J9L9"/>
<sequence>MSRASGWIAAFEPHRGHYRFDDRVLPPILAQGTLMLEFTLVRGESGPLPLIHLENRTAGWREFLSLGLDAQGRITLMQRRGDQVHAVSLDARSEIMTGGRMRLSWRWDGPGRESLLTLKALDHGTLRQHSGHAPLPPTRAEALALVAGDDRAKLGPRVSWLALGDHLHPLGPGACFAPATPIETPQGPRPAAHICAGDEVLTADAGPQKVVWAGRVTLPALGHLRPVQLRAPVFGATRDLWLLPQHRVALGGPSVDYILGEEKVLIEASHLVDCCTALQPDRPGLLSWHGILLGGHHLLIADGCEVESLHIGRLARQPLLAATTALADLAHAGALPLHRKPVLKIASGYEATTLATARRHGRGPVAA</sequence>
<dbReference type="EMBL" id="AUNB01000073">
    <property type="protein sequence ID" value="KEO53229.1"/>
    <property type="molecule type" value="Genomic_DNA"/>
</dbReference>
<evidence type="ECO:0000259" key="1">
    <source>
        <dbReference type="Pfam" id="PF13403"/>
    </source>
</evidence>
<dbReference type="STRING" id="1353528.DT23_07735"/>
<dbReference type="Pfam" id="PF13403">
    <property type="entry name" value="Hint_2"/>
    <property type="match status" value="1"/>
</dbReference>
<dbReference type="OrthoDB" id="6305173at2"/>